<dbReference type="REBASE" id="442908">
    <property type="entry name" value="Tca42013ORF3490P"/>
</dbReference>
<dbReference type="SUPFAM" id="SSF55874">
    <property type="entry name" value="ATPase domain of HSP90 chaperone/DNA topoisomerase II/histidine kinase"/>
    <property type="match status" value="1"/>
</dbReference>
<organism evidence="1 2">
    <name type="scientific">Thermomonas carbonis</name>
    <dbReference type="NCBI Taxonomy" id="1463158"/>
    <lineage>
        <taxon>Bacteria</taxon>
        <taxon>Pseudomonadati</taxon>
        <taxon>Pseudomonadota</taxon>
        <taxon>Gammaproteobacteria</taxon>
        <taxon>Lysobacterales</taxon>
        <taxon>Lysobacteraceae</taxon>
        <taxon>Thermomonas</taxon>
    </lineage>
</organism>
<keyword evidence="1" id="KW-0067">ATP-binding</keyword>
<dbReference type="AlphaFoldDB" id="A0A7G9SS65"/>
<gene>
    <name evidence="1" type="ORF">H9L16_03500</name>
</gene>
<dbReference type="Pfam" id="PF13589">
    <property type="entry name" value="HATPase_c_3"/>
    <property type="match status" value="1"/>
</dbReference>
<dbReference type="Gene3D" id="3.30.565.10">
    <property type="entry name" value="Histidine kinase-like ATPase, C-terminal domain"/>
    <property type="match status" value="1"/>
</dbReference>
<keyword evidence="2" id="KW-1185">Reference proteome</keyword>
<dbReference type="Proteomes" id="UP000515804">
    <property type="component" value="Chromosome"/>
</dbReference>
<name>A0A7G9SS65_9GAMM</name>
<dbReference type="RefSeq" id="WP_187553206.1">
    <property type="nucleotide sequence ID" value="NZ_BMZL01000001.1"/>
</dbReference>
<keyword evidence="1" id="KW-0547">Nucleotide-binding</keyword>
<dbReference type="KEGG" id="tcn:H9L16_03500"/>
<evidence type="ECO:0000313" key="1">
    <source>
        <dbReference type="EMBL" id="QNN70690.1"/>
    </source>
</evidence>
<reference evidence="1 2" key="1">
    <citation type="submission" date="2020-08" db="EMBL/GenBank/DDBJ databases">
        <title>Genome sequence of Thermomonas carbonis KCTC 42013T.</title>
        <authorList>
            <person name="Hyun D.-W."/>
            <person name="Bae J.-W."/>
        </authorList>
    </citation>
    <scope>NUCLEOTIDE SEQUENCE [LARGE SCALE GENOMIC DNA]</scope>
    <source>
        <strain evidence="1 2">KCTC 42013</strain>
    </source>
</reference>
<evidence type="ECO:0000313" key="2">
    <source>
        <dbReference type="Proteomes" id="UP000515804"/>
    </source>
</evidence>
<protein>
    <submittedName>
        <fullName evidence="1">ATP-binding protein</fullName>
    </submittedName>
</protein>
<accession>A0A7G9SS65</accession>
<dbReference type="InterPro" id="IPR036890">
    <property type="entry name" value="HATPase_C_sf"/>
</dbReference>
<dbReference type="GO" id="GO:0005524">
    <property type="term" value="F:ATP binding"/>
    <property type="evidence" value="ECO:0007669"/>
    <property type="project" value="UniProtKB-KW"/>
</dbReference>
<dbReference type="EMBL" id="CP060719">
    <property type="protein sequence ID" value="QNN70690.1"/>
    <property type="molecule type" value="Genomic_DNA"/>
</dbReference>
<proteinExistence type="predicted"/>
<sequence length="460" mass="51793">MATTTDTIWGGPTKRFFVSMLTRDIELSDAILDLIDNSVDGATRKLKGKITKEDAYKGYETRITLSKKSFDIADNCGGIPESAIKDAFLLGRPKIDKDAGIPTIGMYGIGMKRAIFKIGEEAEVESRSDDGAFAVSYTTEWLDPENEDWDLPIRKVRNTTKKGVTIVIPTLRKDISKSFGNESFVNALKAAVAEHFGYLIQKGFSIFVNEEEIRPQTLELYYTEHEKKNGIRPYEFVAEENGVHIRVSVGFFRSLTRLDEIDEAATRSETVNAGISVICNDRLVLLNDRSSKTGWGDGGVPRYHPQFRSIAGFIIFSTDEPEKLPISTTKRDLDVGEEVYLFARQYCMEGLRQFTSFTNKWKGMEEEAEKFFNEAVRKNVRTHASLASSHGSKIRGRADAKKYLANLPVPEVRNPLRRISFAKKDDAIRELADFLFGNSDEKPAVVGEECFDRALQEARK</sequence>